<evidence type="ECO:0000313" key="3">
    <source>
        <dbReference type="EMBL" id="KAI5393070.1"/>
    </source>
</evidence>
<dbReference type="AlphaFoldDB" id="A0A9D4W249"/>
<protein>
    <submittedName>
        <fullName evidence="3">Uncharacterized protein</fullName>
    </submittedName>
</protein>
<reference evidence="3 4" key="1">
    <citation type="journal article" date="2022" name="Nat. Genet.">
        <title>Improved pea reference genome and pan-genome highlight genomic features and evolutionary characteristics.</title>
        <authorList>
            <person name="Yang T."/>
            <person name="Liu R."/>
            <person name="Luo Y."/>
            <person name="Hu S."/>
            <person name="Wang D."/>
            <person name="Wang C."/>
            <person name="Pandey M.K."/>
            <person name="Ge S."/>
            <person name="Xu Q."/>
            <person name="Li N."/>
            <person name="Li G."/>
            <person name="Huang Y."/>
            <person name="Saxena R.K."/>
            <person name="Ji Y."/>
            <person name="Li M."/>
            <person name="Yan X."/>
            <person name="He Y."/>
            <person name="Liu Y."/>
            <person name="Wang X."/>
            <person name="Xiang C."/>
            <person name="Varshney R.K."/>
            <person name="Ding H."/>
            <person name="Gao S."/>
            <person name="Zong X."/>
        </authorList>
    </citation>
    <scope>NUCLEOTIDE SEQUENCE [LARGE SCALE GENOMIC DNA]</scope>
    <source>
        <strain evidence="3 4">cv. Zhongwan 6</strain>
    </source>
</reference>
<proteinExistence type="predicted"/>
<accession>A0A9D4W249</accession>
<comment type="caution">
    <text evidence="3">The sequence shown here is derived from an EMBL/GenBank/DDBJ whole genome shotgun (WGS) entry which is preliminary data.</text>
</comment>
<feature type="region of interest" description="Disordered" evidence="1">
    <location>
        <begin position="14"/>
        <end position="35"/>
    </location>
</feature>
<gene>
    <name evidence="3" type="ORF">KIW84_060279</name>
</gene>
<evidence type="ECO:0000256" key="1">
    <source>
        <dbReference type="SAM" id="MobiDB-lite"/>
    </source>
</evidence>
<name>A0A9D4W249_PEA</name>
<sequence>METRVLKKILAFKKQKTSGSGPSSVPRARAGSFNRDKFLGPEQKERYKELASKNIWSGGTFNINPQGEFRQYLTMIEERNWKRGREVSFSRDIINAYLGNLLTLEEGALCEYGKRQVDVARIISNEIKTIAENGHQLGSKILYTLAFSGLIMGLLIATL</sequence>
<evidence type="ECO:0000313" key="4">
    <source>
        <dbReference type="Proteomes" id="UP001058974"/>
    </source>
</evidence>
<dbReference type="EMBL" id="JAMSHJ010000006">
    <property type="protein sequence ID" value="KAI5393070.1"/>
    <property type="molecule type" value="Genomic_DNA"/>
</dbReference>
<organism evidence="3 4">
    <name type="scientific">Pisum sativum</name>
    <name type="common">Garden pea</name>
    <name type="synonym">Lathyrus oleraceus</name>
    <dbReference type="NCBI Taxonomy" id="3888"/>
    <lineage>
        <taxon>Eukaryota</taxon>
        <taxon>Viridiplantae</taxon>
        <taxon>Streptophyta</taxon>
        <taxon>Embryophyta</taxon>
        <taxon>Tracheophyta</taxon>
        <taxon>Spermatophyta</taxon>
        <taxon>Magnoliopsida</taxon>
        <taxon>eudicotyledons</taxon>
        <taxon>Gunneridae</taxon>
        <taxon>Pentapetalae</taxon>
        <taxon>rosids</taxon>
        <taxon>fabids</taxon>
        <taxon>Fabales</taxon>
        <taxon>Fabaceae</taxon>
        <taxon>Papilionoideae</taxon>
        <taxon>50 kb inversion clade</taxon>
        <taxon>NPAAA clade</taxon>
        <taxon>Hologalegina</taxon>
        <taxon>IRL clade</taxon>
        <taxon>Fabeae</taxon>
        <taxon>Lathyrus</taxon>
    </lineage>
</organism>
<keyword evidence="2" id="KW-1133">Transmembrane helix</keyword>
<feature type="transmembrane region" description="Helical" evidence="2">
    <location>
        <begin position="141"/>
        <end position="158"/>
    </location>
</feature>
<dbReference type="Gramene" id="Psat06G0027900-T1">
    <property type="protein sequence ID" value="KAI5393070.1"/>
    <property type="gene ID" value="KIW84_060279"/>
</dbReference>
<dbReference type="Proteomes" id="UP001058974">
    <property type="component" value="Chromosome 6"/>
</dbReference>
<keyword evidence="2" id="KW-0472">Membrane</keyword>
<keyword evidence="2" id="KW-0812">Transmembrane</keyword>
<keyword evidence="4" id="KW-1185">Reference proteome</keyword>
<evidence type="ECO:0000256" key="2">
    <source>
        <dbReference type="SAM" id="Phobius"/>
    </source>
</evidence>